<comment type="caution">
    <text evidence="1">The sequence shown here is derived from an EMBL/GenBank/DDBJ whole genome shotgun (WGS) entry which is preliminary data.</text>
</comment>
<dbReference type="AlphaFoldDB" id="A0A7J8T7F9"/>
<accession>A0A7J8T7F9</accession>
<protein>
    <submittedName>
        <fullName evidence="1">Uncharacterized protein</fullName>
    </submittedName>
</protein>
<proteinExistence type="predicted"/>
<sequence length="45" mass="5436">MAPSSARLSKFQCIWDRKWGSYRLWWSTKRYGGCCESFIFRSYCS</sequence>
<organism evidence="1 2">
    <name type="scientific">Gossypium davidsonii</name>
    <name type="common">Davidson's cotton</name>
    <name type="synonym">Gossypium klotzschianum subsp. davidsonii</name>
    <dbReference type="NCBI Taxonomy" id="34287"/>
    <lineage>
        <taxon>Eukaryota</taxon>
        <taxon>Viridiplantae</taxon>
        <taxon>Streptophyta</taxon>
        <taxon>Embryophyta</taxon>
        <taxon>Tracheophyta</taxon>
        <taxon>Spermatophyta</taxon>
        <taxon>Magnoliopsida</taxon>
        <taxon>eudicotyledons</taxon>
        <taxon>Gunneridae</taxon>
        <taxon>Pentapetalae</taxon>
        <taxon>rosids</taxon>
        <taxon>malvids</taxon>
        <taxon>Malvales</taxon>
        <taxon>Malvaceae</taxon>
        <taxon>Malvoideae</taxon>
        <taxon>Gossypium</taxon>
    </lineage>
</organism>
<reference evidence="1 2" key="1">
    <citation type="journal article" date="2019" name="Genome Biol. Evol.">
        <title>Insights into the evolution of the New World diploid cottons (Gossypium, subgenus Houzingenia) based on genome sequencing.</title>
        <authorList>
            <person name="Grover C.E."/>
            <person name="Arick M.A. 2nd"/>
            <person name="Thrash A."/>
            <person name="Conover J.L."/>
            <person name="Sanders W.S."/>
            <person name="Peterson D.G."/>
            <person name="Frelichowski J.E."/>
            <person name="Scheffler J.A."/>
            <person name="Scheffler B.E."/>
            <person name="Wendel J.F."/>
        </authorList>
    </citation>
    <scope>NUCLEOTIDE SEQUENCE [LARGE SCALE GENOMIC DNA]</scope>
    <source>
        <strain evidence="1">27</strain>
        <tissue evidence="1">Leaf</tissue>
    </source>
</reference>
<gene>
    <name evidence="1" type="ORF">Godav_024542</name>
</gene>
<evidence type="ECO:0000313" key="2">
    <source>
        <dbReference type="Proteomes" id="UP000593561"/>
    </source>
</evidence>
<dbReference type="EMBL" id="JABFAC010101007">
    <property type="protein sequence ID" value="MBA0633676.1"/>
    <property type="molecule type" value="Genomic_DNA"/>
</dbReference>
<evidence type="ECO:0000313" key="1">
    <source>
        <dbReference type="EMBL" id="MBA0633676.1"/>
    </source>
</evidence>
<keyword evidence="2" id="KW-1185">Reference proteome</keyword>
<dbReference type="Proteomes" id="UP000593561">
    <property type="component" value="Unassembled WGS sequence"/>
</dbReference>
<name>A0A7J8T7F9_GOSDV</name>